<feature type="domain" description="Ricin B lectin" evidence="3">
    <location>
        <begin position="235"/>
        <end position="323"/>
    </location>
</feature>
<dbReference type="InterPro" id="IPR000772">
    <property type="entry name" value="Ricin_B_lectin"/>
</dbReference>
<dbReference type="Proteomes" id="UP001518140">
    <property type="component" value="Unassembled WGS sequence"/>
</dbReference>
<feature type="compositionally biased region" description="Low complexity" evidence="1">
    <location>
        <begin position="25"/>
        <end position="37"/>
    </location>
</feature>
<dbReference type="CDD" id="cd00161">
    <property type="entry name" value="beta-trefoil_Ricin-like"/>
    <property type="match status" value="1"/>
</dbReference>
<dbReference type="InterPro" id="IPR035992">
    <property type="entry name" value="Ricin_B-like_lectins"/>
</dbReference>
<evidence type="ECO:0000256" key="2">
    <source>
        <dbReference type="SAM" id="Phobius"/>
    </source>
</evidence>
<keyword evidence="2" id="KW-0472">Membrane</keyword>
<name>A0ABX0E711_9ACTN</name>
<organism evidence="4 5">
    <name type="scientific">Streptomyces ureilyticus</name>
    <dbReference type="NCBI Taxonomy" id="1775131"/>
    <lineage>
        <taxon>Bacteria</taxon>
        <taxon>Bacillati</taxon>
        <taxon>Actinomycetota</taxon>
        <taxon>Actinomycetes</taxon>
        <taxon>Kitasatosporales</taxon>
        <taxon>Streptomycetaceae</taxon>
        <taxon>Streptomyces</taxon>
    </lineage>
</organism>
<gene>
    <name evidence="4" type="ORF">G6048_42410</name>
</gene>
<keyword evidence="5" id="KW-1185">Reference proteome</keyword>
<reference evidence="4 5" key="1">
    <citation type="submission" date="2020-02" db="EMBL/GenBank/DDBJ databases">
        <title>Whole-genome analyses of novel actinobacteria.</title>
        <authorList>
            <person name="Sahin N."/>
            <person name="Tokatli A."/>
        </authorList>
    </citation>
    <scope>NUCLEOTIDE SEQUENCE [LARGE SCALE GENOMIC DNA]</scope>
    <source>
        <strain evidence="4 5">YC419</strain>
    </source>
</reference>
<dbReference type="PROSITE" id="PS50231">
    <property type="entry name" value="RICIN_B_LECTIN"/>
    <property type="match status" value="1"/>
</dbReference>
<dbReference type="Gene3D" id="2.80.10.50">
    <property type="match status" value="1"/>
</dbReference>
<feature type="compositionally biased region" description="Basic and acidic residues" evidence="1">
    <location>
        <begin position="128"/>
        <end position="137"/>
    </location>
</feature>
<feature type="region of interest" description="Disordered" evidence="1">
    <location>
        <begin position="111"/>
        <end position="198"/>
    </location>
</feature>
<keyword evidence="2" id="KW-1133">Transmembrane helix</keyword>
<dbReference type="EMBL" id="JAAKZX010000259">
    <property type="protein sequence ID" value="NGO48458.1"/>
    <property type="molecule type" value="Genomic_DNA"/>
</dbReference>
<comment type="caution">
    <text evidence="4">The sequence shown here is derived from an EMBL/GenBank/DDBJ whole genome shotgun (WGS) entry which is preliminary data.</text>
</comment>
<feature type="compositionally biased region" description="Pro residues" evidence="1">
    <location>
        <begin position="174"/>
        <end position="186"/>
    </location>
</feature>
<sequence length="351" mass="36691">MDDEDPGYPGHPGHPGVGREDHGFPGIDPGSPGISGIDDAEADMMAQPAQPQRASTPALGPDLDKGSSRGRKLPQSDDEYEAPALHRRPWFVGVVSVVVAAAVVVPLILIGSSSGGGKAQDSAAGSAEGKDKDKDKIPPALSPAPTDSASISASPSPSNSPSASASKSASASASPPPAPKPKPPEPSESEGNSEMPKGGVLFVNKKYGFCLDLPGTGKVTANPQAHDGFCTPSTDNQEWLIHPASKGSGTRGADLYLIRNIKSGRCLEPTGQGSAQVTSPVDVAICNASIKEDNQLWWFDKRPNGTYWIRNQKSSDLCLDVARTDQKVKYANATLFGCNAADDHEWSFRKS</sequence>
<accession>A0ABX0E711</accession>
<evidence type="ECO:0000259" key="3">
    <source>
        <dbReference type="Pfam" id="PF14200"/>
    </source>
</evidence>
<evidence type="ECO:0000313" key="4">
    <source>
        <dbReference type="EMBL" id="NGO48458.1"/>
    </source>
</evidence>
<protein>
    <submittedName>
        <fullName evidence="4">RICIN domain-containing protein</fullName>
    </submittedName>
</protein>
<evidence type="ECO:0000313" key="5">
    <source>
        <dbReference type="Proteomes" id="UP001518140"/>
    </source>
</evidence>
<dbReference type="Pfam" id="PF14200">
    <property type="entry name" value="RicinB_lectin_2"/>
    <property type="match status" value="1"/>
</dbReference>
<evidence type="ECO:0000256" key="1">
    <source>
        <dbReference type="SAM" id="MobiDB-lite"/>
    </source>
</evidence>
<dbReference type="SUPFAM" id="SSF50370">
    <property type="entry name" value="Ricin B-like lectins"/>
    <property type="match status" value="1"/>
</dbReference>
<feature type="region of interest" description="Disordered" evidence="1">
    <location>
        <begin position="1"/>
        <end position="79"/>
    </location>
</feature>
<proteinExistence type="predicted"/>
<feature type="transmembrane region" description="Helical" evidence="2">
    <location>
        <begin position="90"/>
        <end position="110"/>
    </location>
</feature>
<keyword evidence="2" id="KW-0812">Transmembrane</keyword>
<feature type="compositionally biased region" description="Low complexity" evidence="1">
    <location>
        <begin position="143"/>
        <end position="173"/>
    </location>
</feature>